<feature type="chain" id="PRO_5047183549" evidence="1">
    <location>
        <begin position="19"/>
        <end position="373"/>
    </location>
</feature>
<keyword evidence="1" id="KW-0732">Signal</keyword>
<keyword evidence="3" id="KW-1185">Reference proteome</keyword>
<evidence type="ECO:0000256" key="1">
    <source>
        <dbReference type="SAM" id="SignalP"/>
    </source>
</evidence>
<organism evidence="2 3">
    <name type="scientific">Danxiaibacter flavus</name>
    <dbReference type="NCBI Taxonomy" id="3049108"/>
    <lineage>
        <taxon>Bacteria</taxon>
        <taxon>Pseudomonadati</taxon>
        <taxon>Bacteroidota</taxon>
        <taxon>Chitinophagia</taxon>
        <taxon>Chitinophagales</taxon>
        <taxon>Chitinophagaceae</taxon>
        <taxon>Danxiaibacter</taxon>
    </lineage>
</organism>
<proteinExistence type="predicted"/>
<dbReference type="InterPro" id="IPR032342">
    <property type="entry name" value="DUF4861"/>
</dbReference>
<dbReference type="RefSeq" id="WP_369331684.1">
    <property type="nucleotide sequence ID" value="NZ_JAULBC010000008.1"/>
</dbReference>
<dbReference type="Pfam" id="PF16153">
    <property type="entry name" value="DUF4861"/>
    <property type="match status" value="1"/>
</dbReference>
<evidence type="ECO:0000313" key="2">
    <source>
        <dbReference type="EMBL" id="MEX6690270.1"/>
    </source>
</evidence>
<gene>
    <name evidence="2" type="ORF">QTN47_22360</name>
</gene>
<name>A0ABV3ZLA7_9BACT</name>
<protein>
    <submittedName>
        <fullName evidence="2">DUF4861 family protein</fullName>
    </submittedName>
</protein>
<evidence type="ECO:0000313" key="3">
    <source>
        <dbReference type="Proteomes" id="UP001560573"/>
    </source>
</evidence>
<feature type="signal peptide" evidence="1">
    <location>
        <begin position="1"/>
        <end position="18"/>
    </location>
</feature>
<accession>A0ABV3ZLA7</accession>
<dbReference type="Proteomes" id="UP001560573">
    <property type="component" value="Unassembled WGS sequence"/>
</dbReference>
<comment type="caution">
    <text evidence="2">The sequence shown here is derived from an EMBL/GenBank/DDBJ whole genome shotgun (WGS) entry which is preliminary data.</text>
</comment>
<dbReference type="EMBL" id="JAULBC010000008">
    <property type="protein sequence ID" value="MEX6690270.1"/>
    <property type="molecule type" value="Genomic_DNA"/>
</dbReference>
<sequence>MNKLFLSLLTFLWMGTNAQSVGVTITNNSQLDYSDYVIEVPWKDIVAKWPSIDTADFKVIDSKTQQEITFQLEYAGNPTIQNLLLQVSIPANKTRSFKLVKGKHAFSPPKTFCRYVPERKDDFAWENDKIAFRMYGKALEGSNEDAYGLDVWVKSTDKLVVDDRYKKNDYHKDHGDGLDYYQVGYTLGAGNIAPYVNDSVYYSKNYHRFKVLDNGPLRSSFQLIYDEWNVDGKPVSVIKTISIDAGSQLNRVTAAYNHTSDAALPVATGLAKRKDPGVLFLNEQNGISAYWEPQHGNDGVTGVATIHLQPIRQMLVTKEQVLTITTTDAQKSITYFTGAVWNKANRITSAHQWFEYVQHFQQKLKQPLIITVQ</sequence>
<reference evidence="2 3" key="1">
    <citation type="submission" date="2023-07" db="EMBL/GenBank/DDBJ databases">
        <authorList>
            <person name="Lian W.-H."/>
        </authorList>
    </citation>
    <scope>NUCLEOTIDE SEQUENCE [LARGE SCALE GENOMIC DNA]</scope>
    <source>
        <strain evidence="2 3">SYSU DXS3180</strain>
    </source>
</reference>